<proteinExistence type="predicted"/>
<evidence type="ECO:0000313" key="1">
    <source>
        <dbReference type="EMBL" id="CAI9779043.1"/>
    </source>
</evidence>
<protein>
    <submittedName>
        <fullName evidence="1">Uncharacterized protein</fullName>
    </submittedName>
</protein>
<organism evidence="1 2">
    <name type="scientific">Fraxinus pennsylvanica</name>
    <dbReference type="NCBI Taxonomy" id="56036"/>
    <lineage>
        <taxon>Eukaryota</taxon>
        <taxon>Viridiplantae</taxon>
        <taxon>Streptophyta</taxon>
        <taxon>Embryophyta</taxon>
        <taxon>Tracheophyta</taxon>
        <taxon>Spermatophyta</taxon>
        <taxon>Magnoliopsida</taxon>
        <taxon>eudicotyledons</taxon>
        <taxon>Gunneridae</taxon>
        <taxon>Pentapetalae</taxon>
        <taxon>asterids</taxon>
        <taxon>lamiids</taxon>
        <taxon>Lamiales</taxon>
        <taxon>Oleaceae</taxon>
        <taxon>Oleeae</taxon>
        <taxon>Fraxinus</taxon>
    </lineage>
</organism>
<sequence length="178" mass="20896">MEWRKGEAVMEEFIPTECDFWLQSCQGEDGILCNLNKPMKEENGLIPVEALSLSIPMAKDKYSYVYSFYPMDFAFKQRQLSSRNPMNAIHWAEMMIWILKFMRTALSRKKIKRKRKHQNLKKRIGGEREASLIAFRCLLLNSDVTCREEDEELDGIEGRKVLMVVIFDRIAFIFISEG</sequence>
<dbReference type="EMBL" id="OU503051">
    <property type="protein sequence ID" value="CAI9779043.1"/>
    <property type="molecule type" value="Genomic_DNA"/>
</dbReference>
<dbReference type="AlphaFoldDB" id="A0AAD2A0H4"/>
<reference evidence="1" key="1">
    <citation type="submission" date="2023-05" db="EMBL/GenBank/DDBJ databases">
        <authorList>
            <person name="Huff M."/>
        </authorList>
    </citation>
    <scope>NUCLEOTIDE SEQUENCE</scope>
</reference>
<keyword evidence="2" id="KW-1185">Reference proteome</keyword>
<evidence type="ECO:0000313" key="2">
    <source>
        <dbReference type="Proteomes" id="UP000834106"/>
    </source>
</evidence>
<gene>
    <name evidence="1" type="ORF">FPE_LOCUS26473</name>
</gene>
<dbReference type="Proteomes" id="UP000834106">
    <property type="component" value="Chromosome 16"/>
</dbReference>
<accession>A0AAD2A0H4</accession>
<name>A0AAD2A0H4_9LAMI</name>